<dbReference type="Proteomes" id="UP000684084">
    <property type="component" value="Unassembled WGS sequence"/>
</dbReference>
<gene>
    <name evidence="2" type="ORF">CHRIB12_LOCUS1116</name>
</gene>
<reference evidence="2" key="1">
    <citation type="submission" date="2020-05" db="EMBL/GenBank/DDBJ databases">
        <authorList>
            <person name="Rincon C."/>
            <person name="Sanders R I."/>
            <person name="Robbins C."/>
            <person name="Chaturvedi A."/>
        </authorList>
    </citation>
    <scope>NUCLEOTIDE SEQUENCE</scope>
    <source>
        <strain evidence="2">CHB12</strain>
    </source>
</reference>
<sequence>MVHTSSDNPKVQYNIGLMYLEGVGVTRNDEEVYKWLKKSAINLLNNNIQAQIIMENPDAQFMLGQMYAKTKGVKQDYVEAIKWSKHAVVQGHHEAGIVSDAN</sequence>
<dbReference type="Pfam" id="PF08238">
    <property type="entry name" value="Sel1"/>
    <property type="match status" value="2"/>
</dbReference>
<protein>
    <recommendedName>
        <fullName evidence="4">HCP-like protein</fullName>
    </recommendedName>
</protein>
<dbReference type="PANTHER" id="PTHR11102">
    <property type="entry name" value="SEL-1-LIKE PROTEIN"/>
    <property type="match status" value="1"/>
</dbReference>
<evidence type="ECO:0000256" key="1">
    <source>
        <dbReference type="ARBA" id="ARBA00038101"/>
    </source>
</evidence>
<evidence type="ECO:0000313" key="2">
    <source>
        <dbReference type="EMBL" id="CAB5304418.1"/>
    </source>
</evidence>
<name>A0A915YPJ9_9GLOM</name>
<dbReference type="PANTHER" id="PTHR11102:SF160">
    <property type="entry name" value="ERAD-ASSOCIATED E3 UBIQUITIN-PROTEIN LIGASE COMPONENT HRD3"/>
    <property type="match status" value="1"/>
</dbReference>
<comment type="similarity">
    <text evidence="1">Belongs to the sel-1 family.</text>
</comment>
<evidence type="ECO:0008006" key="4">
    <source>
        <dbReference type="Google" id="ProtNLM"/>
    </source>
</evidence>
<dbReference type="OrthoDB" id="2308533at2759"/>
<accession>A0A915YPJ9</accession>
<dbReference type="VEuPathDB" id="FungiDB:RhiirFUN_013887"/>
<evidence type="ECO:0000313" key="3">
    <source>
        <dbReference type="Proteomes" id="UP000684084"/>
    </source>
</evidence>
<dbReference type="InterPro" id="IPR006597">
    <property type="entry name" value="Sel1-like"/>
</dbReference>
<comment type="caution">
    <text evidence="2">The sequence shown here is derived from an EMBL/GenBank/DDBJ whole genome shotgun (WGS) entry which is preliminary data.</text>
</comment>
<proteinExistence type="inferred from homology"/>
<organism evidence="2 3">
    <name type="scientific">Rhizophagus irregularis</name>
    <dbReference type="NCBI Taxonomy" id="588596"/>
    <lineage>
        <taxon>Eukaryota</taxon>
        <taxon>Fungi</taxon>
        <taxon>Fungi incertae sedis</taxon>
        <taxon>Mucoromycota</taxon>
        <taxon>Glomeromycotina</taxon>
        <taxon>Glomeromycetes</taxon>
        <taxon>Glomerales</taxon>
        <taxon>Glomeraceae</taxon>
        <taxon>Rhizophagus</taxon>
    </lineage>
</organism>
<dbReference type="SMART" id="SM00671">
    <property type="entry name" value="SEL1"/>
    <property type="match status" value="2"/>
</dbReference>
<dbReference type="InterPro" id="IPR050767">
    <property type="entry name" value="Sel1_AlgK"/>
</dbReference>
<dbReference type="AlphaFoldDB" id="A0A915YPJ9"/>
<dbReference type="EMBL" id="CAGKOT010000001">
    <property type="protein sequence ID" value="CAB5304418.1"/>
    <property type="molecule type" value="Genomic_DNA"/>
</dbReference>